<dbReference type="AlphaFoldDB" id="A0A2P7U0Q1"/>
<proteinExistence type="predicted"/>
<evidence type="ECO:0000313" key="2">
    <source>
        <dbReference type="Proteomes" id="UP000241868"/>
    </source>
</evidence>
<reference evidence="1 2" key="1">
    <citation type="submission" date="2018-03" db="EMBL/GenBank/DDBJ databases">
        <title>Neisseria weixii sp. nov., isolated from the intestinal contents of Tibetan Plateau pika (Ochotona curzoniae) in Yushu, Qinghai Province, China.</title>
        <authorList>
            <person name="Gui Z."/>
        </authorList>
    </citation>
    <scope>NUCLEOTIDE SEQUENCE [LARGE SCALE GENOMIC DNA]</scope>
    <source>
        <strain evidence="1 2">ATCC 51483</strain>
    </source>
</reference>
<gene>
    <name evidence="1" type="ORF">C7N83_05435</name>
</gene>
<comment type="caution">
    <text evidence="1">The sequence shown here is derived from an EMBL/GenBank/DDBJ whole genome shotgun (WGS) entry which is preliminary data.</text>
</comment>
<sequence length="64" mass="6812">MEKDSIFLCYPAMRSVWAEAAAALTAEGENKTAWPQHLQSKVAAMKTCSISHGICPTTANTGNA</sequence>
<dbReference type="Proteomes" id="UP000241868">
    <property type="component" value="Unassembled WGS sequence"/>
</dbReference>
<evidence type="ECO:0000313" key="1">
    <source>
        <dbReference type="EMBL" id="PSJ80568.1"/>
    </source>
</evidence>
<name>A0A2P7U0Q1_9NEIS</name>
<protein>
    <submittedName>
        <fullName evidence="1">Uncharacterized protein</fullName>
    </submittedName>
</protein>
<accession>A0A2P7U0Q1</accession>
<dbReference type="EMBL" id="PXYY01000024">
    <property type="protein sequence ID" value="PSJ80568.1"/>
    <property type="molecule type" value="Genomic_DNA"/>
</dbReference>
<keyword evidence="2" id="KW-1185">Reference proteome</keyword>
<organism evidence="1 2">
    <name type="scientific">Neisseria iguanae</name>
    <dbReference type="NCBI Taxonomy" id="90242"/>
    <lineage>
        <taxon>Bacteria</taxon>
        <taxon>Pseudomonadati</taxon>
        <taxon>Pseudomonadota</taxon>
        <taxon>Betaproteobacteria</taxon>
        <taxon>Neisseriales</taxon>
        <taxon>Neisseriaceae</taxon>
        <taxon>Neisseria</taxon>
    </lineage>
</organism>